<comment type="caution">
    <text evidence="2">The sequence shown here is derived from an EMBL/GenBank/DDBJ whole genome shotgun (WGS) entry which is preliminary data.</text>
</comment>
<keyword evidence="3" id="KW-1185">Reference proteome</keyword>
<dbReference type="Proteomes" id="UP000594638">
    <property type="component" value="Unassembled WGS sequence"/>
</dbReference>
<dbReference type="EMBL" id="CACTIH010000081">
    <property type="protein sequence ID" value="CAA2952154.1"/>
    <property type="molecule type" value="Genomic_DNA"/>
</dbReference>
<evidence type="ECO:0000256" key="1">
    <source>
        <dbReference type="SAM" id="MobiDB-lite"/>
    </source>
</evidence>
<reference evidence="2 3" key="1">
    <citation type="submission" date="2019-12" db="EMBL/GenBank/DDBJ databases">
        <authorList>
            <person name="Alioto T."/>
            <person name="Alioto T."/>
            <person name="Gomez Garrido J."/>
        </authorList>
    </citation>
    <scope>NUCLEOTIDE SEQUENCE [LARGE SCALE GENOMIC DNA]</scope>
</reference>
<feature type="region of interest" description="Disordered" evidence="1">
    <location>
        <begin position="28"/>
        <end position="100"/>
    </location>
</feature>
<evidence type="ECO:0000313" key="2">
    <source>
        <dbReference type="EMBL" id="CAA2952154.1"/>
    </source>
</evidence>
<feature type="compositionally biased region" description="Polar residues" evidence="1">
    <location>
        <begin position="28"/>
        <end position="37"/>
    </location>
</feature>
<dbReference type="AlphaFoldDB" id="A0A8S0PH71"/>
<sequence length="142" mass="15134">MTASAVATSGDPAVVGLAPTVMLEASSSPVMTPSTNLPLGRGPSRTPPWQGPPTYDSRSHVLGHIEPTSFGAPRPPPFSSATPNTHSQGKKTGAATLSTEPYLSQASEHGRINLLSLFFKHHNIHMTIDLLTRNPLFIWESL</sequence>
<accession>A0A8S0PH71</accession>
<protein>
    <submittedName>
        <fullName evidence="2">Uncharacterized protein</fullName>
    </submittedName>
</protein>
<evidence type="ECO:0000313" key="3">
    <source>
        <dbReference type="Proteomes" id="UP000594638"/>
    </source>
</evidence>
<proteinExistence type="predicted"/>
<dbReference type="Gramene" id="OE9A073058T1">
    <property type="protein sequence ID" value="OE9A073058C1"/>
    <property type="gene ID" value="OE9A073058"/>
</dbReference>
<gene>
    <name evidence="2" type="ORF">OLEA9_A073058</name>
</gene>
<name>A0A8S0PH71_OLEEU</name>
<organism evidence="2 3">
    <name type="scientific">Olea europaea subsp. europaea</name>
    <dbReference type="NCBI Taxonomy" id="158383"/>
    <lineage>
        <taxon>Eukaryota</taxon>
        <taxon>Viridiplantae</taxon>
        <taxon>Streptophyta</taxon>
        <taxon>Embryophyta</taxon>
        <taxon>Tracheophyta</taxon>
        <taxon>Spermatophyta</taxon>
        <taxon>Magnoliopsida</taxon>
        <taxon>eudicotyledons</taxon>
        <taxon>Gunneridae</taxon>
        <taxon>Pentapetalae</taxon>
        <taxon>asterids</taxon>
        <taxon>lamiids</taxon>
        <taxon>Lamiales</taxon>
        <taxon>Oleaceae</taxon>
        <taxon>Oleeae</taxon>
        <taxon>Olea</taxon>
    </lineage>
</organism>